<dbReference type="InterPro" id="IPR003613">
    <property type="entry name" value="Ubox_domain"/>
</dbReference>
<evidence type="ECO:0000256" key="3">
    <source>
        <dbReference type="RuleBase" id="RU369093"/>
    </source>
</evidence>
<keyword evidence="6" id="KW-1185">Reference proteome</keyword>
<comment type="pathway">
    <text evidence="1 3">Protein modification; protein ubiquitination.</text>
</comment>
<dbReference type="Proteomes" id="UP000265520">
    <property type="component" value="Unassembled WGS sequence"/>
</dbReference>
<dbReference type="PANTHER" id="PTHR22849:SF163">
    <property type="entry name" value="U-BOX DOMAIN-CONTAINING PROTEIN"/>
    <property type="match status" value="1"/>
</dbReference>
<dbReference type="PANTHER" id="PTHR22849">
    <property type="entry name" value="WDSAM1 PROTEIN"/>
    <property type="match status" value="1"/>
</dbReference>
<evidence type="ECO:0000259" key="4">
    <source>
        <dbReference type="PROSITE" id="PS51698"/>
    </source>
</evidence>
<evidence type="ECO:0000313" key="6">
    <source>
        <dbReference type="Proteomes" id="UP000265520"/>
    </source>
</evidence>
<evidence type="ECO:0000313" key="5">
    <source>
        <dbReference type="EMBL" id="MCH98879.1"/>
    </source>
</evidence>
<dbReference type="GO" id="GO:0016567">
    <property type="term" value="P:protein ubiquitination"/>
    <property type="evidence" value="ECO:0007669"/>
    <property type="project" value="UniProtKB-UniRule"/>
</dbReference>
<sequence>MTVRIRGQSPRMLSRAIFRFQNPSFLCIGIRTYERACIKKWLDAGHRTCPITQQIISSPILIPNHALYSLISNWCEANGV</sequence>
<keyword evidence="3" id="KW-0833">Ubl conjugation pathway</keyword>
<dbReference type="AlphaFoldDB" id="A0A392NI21"/>
<dbReference type="EMBL" id="LXQA010038762">
    <property type="protein sequence ID" value="MCH98879.1"/>
    <property type="molecule type" value="Genomic_DNA"/>
</dbReference>
<accession>A0A392NI21</accession>
<dbReference type="Gene3D" id="3.30.40.10">
    <property type="entry name" value="Zinc/RING finger domain, C3HC4 (zinc finger)"/>
    <property type="match status" value="1"/>
</dbReference>
<evidence type="ECO:0000256" key="1">
    <source>
        <dbReference type="ARBA" id="ARBA00004906"/>
    </source>
</evidence>
<evidence type="ECO:0000256" key="2">
    <source>
        <dbReference type="ARBA" id="ARBA00022679"/>
    </source>
</evidence>
<dbReference type="Pfam" id="PF04564">
    <property type="entry name" value="U-box"/>
    <property type="match status" value="1"/>
</dbReference>
<dbReference type="InterPro" id="IPR013083">
    <property type="entry name" value="Znf_RING/FYVE/PHD"/>
</dbReference>
<feature type="domain" description="U-box" evidence="4">
    <location>
        <begin position="32"/>
        <end position="80"/>
    </location>
</feature>
<dbReference type="SMART" id="SM00504">
    <property type="entry name" value="Ubox"/>
    <property type="match status" value="1"/>
</dbReference>
<dbReference type="PROSITE" id="PS51698">
    <property type="entry name" value="U_BOX"/>
    <property type="match status" value="1"/>
</dbReference>
<keyword evidence="2 3" id="KW-0808">Transferase</keyword>
<dbReference type="GO" id="GO:0061630">
    <property type="term" value="F:ubiquitin protein ligase activity"/>
    <property type="evidence" value="ECO:0007669"/>
    <property type="project" value="UniProtKB-UniRule"/>
</dbReference>
<proteinExistence type="predicted"/>
<dbReference type="UniPathway" id="UPA00143"/>
<dbReference type="InterPro" id="IPR045185">
    <property type="entry name" value="PUB22/23/24-like"/>
</dbReference>
<comment type="catalytic activity">
    <reaction evidence="3">
        <text>S-ubiquitinyl-[E2 ubiquitin-conjugating enzyme]-L-cysteine + [acceptor protein]-L-lysine = [E2 ubiquitin-conjugating enzyme]-L-cysteine + N(6)-ubiquitinyl-[acceptor protein]-L-lysine.</text>
        <dbReference type="EC" id="2.3.2.27"/>
    </reaction>
</comment>
<reference evidence="5 6" key="1">
    <citation type="journal article" date="2018" name="Front. Plant Sci.">
        <title>Red Clover (Trifolium pratense) and Zigzag Clover (T. medium) - A Picture of Genomic Similarities and Differences.</title>
        <authorList>
            <person name="Dluhosova J."/>
            <person name="Istvanek J."/>
            <person name="Nedelnik J."/>
            <person name="Repkova J."/>
        </authorList>
    </citation>
    <scope>NUCLEOTIDE SEQUENCE [LARGE SCALE GENOMIC DNA]</scope>
    <source>
        <strain evidence="6">cv. 10/8</strain>
        <tissue evidence="5">Leaf</tissue>
    </source>
</reference>
<comment type="caution">
    <text evidence="5">The sequence shown here is derived from an EMBL/GenBank/DDBJ whole genome shotgun (WGS) entry which is preliminary data.</text>
</comment>
<gene>
    <name evidence="5" type="ORF">A2U01_0019888</name>
</gene>
<name>A0A392NI21_9FABA</name>
<dbReference type="SUPFAM" id="SSF57850">
    <property type="entry name" value="RING/U-box"/>
    <property type="match status" value="1"/>
</dbReference>
<comment type="function">
    <text evidence="3">Functions as an E3 ubiquitin ligase.</text>
</comment>
<organism evidence="5 6">
    <name type="scientific">Trifolium medium</name>
    <dbReference type="NCBI Taxonomy" id="97028"/>
    <lineage>
        <taxon>Eukaryota</taxon>
        <taxon>Viridiplantae</taxon>
        <taxon>Streptophyta</taxon>
        <taxon>Embryophyta</taxon>
        <taxon>Tracheophyta</taxon>
        <taxon>Spermatophyta</taxon>
        <taxon>Magnoliopsida</taxon>
        <taxon>eudicotyledons</taxon>
        <taxon>Gunneridae</taxon>
        <taxon>Pentapetalae</taxon>
        <taxon>rosids</taxon>
        <taxon>fabids</taxon>
        <taxon>Fabales</taxon>
        <taxon>Fabaceae</taxon>
        <taxon>Papilionoideae</taxon>
        <taxon>50 kb inversion clade</taxon>
        <taxon>NPAAA clade</taxon>
        <taxon>Hologalegina</taxon>
        <taxon>IRL clade</taxon>
        <taxon>Trifolieae</taxon>
        <taxon>Trifolium</taxon>
    </lineage>
</organism>
<feature type="non-terminal residue" evidence="5">
    <location>
        <position position="80"/>
    </location>
</feature>
<protein>
    <recommendedName>
        <fullName evidence="3 4">U-box domain-containing protein</fullName>
        <ecNumber evidence="3">2.3.2.27</ecNumber>
    </recommendedName>
    <alternativeName>
        <fullName evidence="3">RING-type E3 ubiquitin transferase PUB</fullName>
    </alternativeName>
</protein>
<dbReference type="EC" id="2.3.2.27" evidence="3"/>